<dbReference type="GO" id="GO:0032993">
    <property type="term" value="C:protein-DNA complex"/>
    <property type="evidence" value="ECO:0007669"/>
    <property type="project" value="TreeGrafter"/>
</dbReference>
<dbReference type="OrthoDB" id="9802426at2"/>
<keyword evidence="4 7" id="KW-0238">DNA-binding</keyword>
<evidence type="ECO:0000256" key="1">
    <source>
        <dbReference type="ARBA" id="ARBA00022553"/>
    </source>
</evidence>
<dbReference type="InterPro" id="IPR036388">
    <property type="entry name" value="WH-like_DNA-bd_sf"/>
</dbReference>
<proteinExistence type="predicted"/>
<dbReference type="InterPro" id="IPR001867">
    <property type="entry name" value="OmpR/PhoB-type_DNA-bd"/>
</dbReference>
<dbReference type="Gene3D" id="6.10.250.690">
    <property type="match status" value="1"/>
</dbReference>
<evidence type="ECO:0000256" key="7">
    <source>
        <dbReference type="PROSITE-ProRule" id="PRU01091"/>
    </source>
</evidence>
<feature type="domain" description="Response regulatory" evidence="8">
    <location>
        <begin position="2"/>
        <end position="116"/>
    </location>
</feature>
<feature type="modified residue" description="4-aspartylphosphate" evidence="6">
    <location>
        <position position="51"/>
    </location>
</feature>
<evidence type="ECO:0000256" key="2">
    <source>
        <dbReference type="ARBA" id="ARBA00023012"/>
    </source>
</evidence>
<evidence type="ECO:0000313" key="10">
    <source>
        <dbReference type="EMBL" id="SIS73931.1"/>
    </source>
</evidence>
<dbReference type="InterPro" id="IPR001789">
    <property type="entry name" value="Sig_transdc_resp-reg_receiver"/>
</dbReference>
<keyword evidence="1 6" id="KW-0597">Phosphoprotein</keyword>
<feature type="DNA-binding region" description="OmpR/PhoB-type" evidence="7">
    <location>
        <begin position="122"/>
        <end position="218"/>
    </location>
</feature>
<dbReference type="GO" id="GO:0005829">
    <property type="term" value="C:cytosol"/>
    <property type="evidence" value="ECO:0007669"/>
    <property type="project" value="TreeGrafter"/>
</dbReference>
<gene>
    <name evidence="10" type="ORF">SAMN05421760_10478</name>
</gene>
<dbReference type="SMART" id="SM00862">
    <property type="entry name" value="Trans_reg_C"/>
    <property type="match status" value="1"/>
</dbReference>
<organism evidence="10 11">
    <name type="scientific">Neptunomonas antarctica</name>
    <dbReference type="NCBI Taxonomy" id="619304"/>
    <lineage>
        <taxon>Bacteria</taxon>
        <taxon>Pseudomonadati</taxon>
        <taxon>Pseudomonadota</taxon>
        <taxon>Gammaproteobacteria</taxon>
        <taxon>Oceanospirillales</taxon>
        <taxon>Oceanospirillaceae</taxon>
        <taxon>Neptunomonas</taxon>
    </lineage>
</organism>
<dbReference type="SUPFAM" id="SSF52172">
    <property type="entry name" value="CheY-like"/>
    <property type="match status" value="1"/>
</dbReference>
<keyword evidence="2" id="KW-0902">Two-component regulatory system</keyword>
<dbReference type="Pfam" id="PF00072">
    <property type="entry name" value="Response_reg"/>
    <property type="match status" value="1"/>
</dbReference>
<accession>A0A1N7LJK7</accession>
<dbReference type="CDD" id="cd00383">
    <property type="entry name" value="trans_reg_C"/>
    <property type="match status" value="1"/>
</dbReference>
<dbReference type="Gene3D" id="1.10.10.10">
    <property type="entry name" value="Winged helix-like DNA-binding domain superfamily/Winged helix DNA-binding domain"/>
    <property type="match status" value="1"/>
</dbReference>
<dbReference type="CDD" id="cd17624">
    <property type="entry name" value="REC_OmpR_PmrA-like"/>
    <property type="match status" value="1"/>
</dbReference>
<evidence type="ECO:0000256" key="3">
    <source>
        <dbReference type="ARBA" id="ARBA00023015"/>
    </source>
</evidence>
<dbReference type="GO" id="GO:0000156">
    <property type="term" value="F:phosphorelay response regulator activity"/>
    <property type="evidence" value="ECO:0007669"/>
    <property type="project" value="TreeGrafter"/>
</dbReference>
<name>A0A1N7LJK7_9GAMM</name>
<protein>
    <submittedName>
        <fullName evidence="10">Two-component system, OmpR family, response regulator</fullName>
    </submittedName>
</protein>
<evidence type="ECO:0000259" key="9">
    <source>
        <dbReference type="PROSITE" id="PS51755"/>
    </source>
</evidence>
<evidence type="ECO:0000313" key="11">
    <source>
        <dbReference type="Proteomes" id="UP000185999"/>
    </source>
</evidence>
<dbReference type="AlphaFoldDB" id="A0A1N7LJK7"/>
<evidence type="ECO:0000256" key="4">
    <source>
        <dbReference type="ARBA" id="ARBA00023125"/>
    </source>
</evidence>
<dbReference type="PANTHER" id="PTHR48111:SF67">
    <property type="entry name" value="TRANSCRIPTIONAL REGULATORY PROTEIN TCTD"/>
    <property type="match status" value="1"/>
</dbReference>
<feature type="domain" description="OmpR/PhoB-type" evidence="9">
    <location>
        <begin position="122"/>
        <end position="218"/>
    </location>
</feature>
<dbReference type="InterPro" id="IPR039420">
    <property type="entry name" value="WalR-like"/>
</dbReference>
<evidence type="ECO:0000256" key="6">
    <source>
        <dbReference type="PROSITE-ProRule" id="PRU00169"/>
    </source>
</evidence>
<dbReference type="EMBL" id="FTOE01000004">
    <property type="protein sequence ID" value="SIS73931.1"/>
    <property type="molecule type" value="Genomic_DNA"/>
</dbReference>
<reference evidence="11" key="1">
    <citation type="submission" date="2017-01" db="EMBL/GenBank/DDBJ databases">
        <authorList>
            <person name="Varghese N."/>
            <person name="Submissions S."/>
        </authorList>
    </citation>
    <scope>NUCLEOTIDE SEQUENCE [LARGE SCALE GENOMIC DNA]</scope>
    <source>
        <strain evidence="11">DSM 22306</strain>
    </source>
</reference>
<keyword evidence="5" id="KW-0804">Transcription</keyword>
<dbReference type="GO" id="GO:0000976">
    <property type="term" value="F:transcription cis-regulatory region binding"/>
    <property type="evidence" value="ECO:0007669"/>
    <property type="project" value="TreeGrafter"/>
</dbReference>
<keyword evidence="3" id="KW-0805">Transcription regulation</keyword>
<dbReference type="Pfam" id="PF00486">
    <property type="entry name" value="Trans_reg_C"/>
    <property type="match status" value="1"/>
</dbReference>
<dbReference type="RefSeq" id="WP_054341605.1">
    <property type="nucleotide sequence ID" value="NZ_FTOE01000004.1"/>
</dbReference>
<dbReference type="FunFam" id="3.40.50.2300:FF:000002">
    <property type="entry name" value="DNA-binding response regulator PhoP"/>
    <property type="match status" value="1"/>
</dbReference>
<dbReference type="GO" id="GO:0006355">
    <property type="term" value="P:regulation of DNA-templated transcription"/>
    <property type="evidence" value="ECO:0007669"/>
    <property type="project" value="InterPro"/>
</dbReference>
<sequence>MRILLVEDDPLIGQAIEQALQDAALTVDWVQDGETALSAINTEEYALLLLDLGLPEKDGFEVLRLLRHNKNSVPVIIITARDAVEDRIKGLDYGADDYLVKPFSIDELQARIRAVIRRNHGNATPLLGNDILTLDPASREVSRDSTVYTLSSREYALLHALMLRPGSILSRAELEERIYGWNEEVASNAIEFIIHGLRKKLGKDAIKNVRGLGWMVSK</sequence>
<evidence type="ECO:0000256" key="5">
    <source>
        <dbReference type="ARBA" id="ARBA00023163"/>
    </source>
</evidence>
<dbReference type="STRING" id="619304.SAMN05421760_10478"/>
<dbReference type="InterPro" id="IPR011006">
    <property type="entry name" value="CheY-like_superfamily"/>
</dbReference>
<dbReference type="SMART" id="SM00448">
    <property type="entry name" value="REC"/>
    <property type="match status" value="1"/>
</dbReference>
<keyword evidence="11" id="KW-1185">Reference proteome</keyword>
<dbReference type="Proteomes" id="UP000185999">
    <property type="component" value="Unassembled WGS sequence"/>
</dbReference>
<dbReference type="PANTHER" id="PTHR48111">
    <property type="entry name" value="REGULATOR OF RPOS"/>
    <property type="match status" value="1"/>
</dbReference>
<evidence type="ECO:0000259" key="8">
    <source>
        <dbReference type="PROSITE" id="PS50110"/>
    </source>
</evidence>
<dbReference type="PROSITE" id="PS50110">
    <property type="entry name" value="RESPONSE_REGULATORY"/>
    <property type="match status" value="1"/>
</dbReference>
<dbReference type="Gene3D" id="3.40.50.2300">
    <property type="match status" value="1"/>
</dbReference>
<dbReference type="PROSITE" id="PS51755">
    <property type="entry name" value="OMPR_PHOB"/>
    <property type="match status" value="1"/>
</dbReference>